<sequence length="83" mass="10103">MQVYVIGMAQDKLFIFWKLRPVSLKSYTQFFVEDAVRSSNKYNFRVIQYRLFKYLIIIQHNDRQMLKSLSAVKPLKKKIQREK</sequence>
<dbReference type="EMBL" id="CAJVPU010000312">
    <property type="protein sequence ID" value="CAG8446614.1"/>
    <property type="molecule type" value="Genomic_DNA"/>
</dbReference>
<keyword evidence="2" id="KW-1185">Reference proteome</keyword>
<organism evidence="1 2">
    <name type="scientific">Dentiscutata heterogama</name>
    <dbReference type="NCBI Taxonomy" id="1316150"/>
    <lineage>
        <taxon>Eukaryota</taxon>
        <taxon>Fungi</taxon>
        <taxon>Fungi incertae sedis</taxon>
        <taxon>Mucoromycota</taxon>
        <taxon>Glomeromycotina</taxon>
        <taxon>Glomeromycetes</taxon>
        <taxon>Diversisporales</taxon>
        <taxon>Gigasporaceae</taxon>
        <taxon>Dentiscutata</taxon>
    </lineage>
</organism>
<accession>A0ACA9K1B5</accession>
<gene>
    <name evidence="1" type="ORF">DHETER_LOCUS602</name>
</gene>
<evidence type="ECO:0000313" key="2">
    <source>
        <dbReference type="Proteomes" id="UP000789702"/>
    </source>
</evidence>
<dbReference type="Proteomes" id="UP000789702">
    <property type="component" value="Unassembled WGS sequence"/>
</dbReference>
<proteinExistence type="predicted"/>
<name>A0ACA9K1B5_9GLOM</name>
<reference evidence="1" key="1">
    <citation type="submission" date="2021-06" db="EMBL/GenBank/DDBJ databases">
        <authorList>
            <person name="Kallberg Y."/>
            <person name="Tangrot J."/>
            <person name="Rosling A."/>
        </authorList>
    </citation>
    <scope>NUCLEOTIDE SEQUENCE</scope>
    <source>
        <strain evidence="1">IL203A</strain>
    </source>
</reference>
<comment type="caution">
    <text evidence="1">The sequence shown here is derived from an EMBL/GenBank/DDBJ whole genome shotgun (WGS) entry which is preliminary data.</text>
</comment>
<evidence type="ECO:0000313" key="1">
    <source>
        <dbReference type="EMBL" id="CAG8446614.1"/>
    </source>
</evidence>
<protein>
    <submittedName>
        <fullName evidence="1">1871_t:CDS:1</fullName>
    </submittedName>
</protein>